<keyword evidence="6" id="KW-1133">Transmembrane helix</keyword>
<dbReference type="PIRSF" id="PIRSF037778">
    <property type="entry name" value="UCP037778_transp_RibU"/>
    <property type="match status" value="1"/>
</dbReference>
<organism evidence="9">
    <name type="scientific">Lactobacillus helveticus</name>
    <name type="common">Lactobacillus suntoryeus</name>
    <dbReference type="NCBI Taxonomy" id="1587"/>
    <lineage>
        <taxon>Bacteria</taxon>
        <taxon>Bacillati</taxon>
        <taxon>Bacillota</taxon>
        <taxon>Bacilli</taxon>
        <taxon>Lactobacillales</taxon>
        <taxon>Lactobacillaceae</taxon>
        <taxon>Lactobacillus</taxon>
    </lineage>
</organism>
<name>A0A2X0PDQ1_LACHE</name>
<keyword evidence="3 8" id="KW-0813">Transport</keyword>
<dbReference type="PROSITE" id="PS51257">
    <property type="entry name" value="PROKAR_LIPOPROTEIN"/>
    <property type="match status" value="1"/>
</dbReference>
<accession>A0A2X0PDQ1</accession>
<evidence type="ECO:0000256" key="5">
    <source>
        <dbReference type="ARBA" id="ARBA00022692"/>
    </source>
</evidence>
<dbReference type="InterPro" id="IPR024529">
    <property type="entry name" value="ECF_trnsprt_substrate-spec"/>
</dbReference>
<keyword evidence="4 8" id="KW-1003">Cell membrane</keyword>
<dbReference type="InterPro" id="IPR025720">
    <property type="entry name" value="RibU"/>
</dbReference>
<dbReference type="GO" id="GO:0032217">
    <property type="term" value="F:riboflavin transmembrane transporter activity"/>
    <property type="evidence" value="ECO:0007669"/>
    <property type="project" value="UniProtKB-UniRule"/>
</dbReference>
<comment type="similarity">
    <text evidence="2 8">Belongs to the prokaryotic riboflavin transporter (P-RFT) (TC 2.A.87) family.</text>
</comment>
<evidence type="ECO:0000256" key="3">
    <source>
        <dbReference type="ARBA" id="ARBA00022448"/>
    </source>
</evidence>
<dbReference type="PANTHER" id="PTHR38438:SF1">
    <property type="entry name" value="RIBOFLAVIN TRANSPORTER RIBU"/>
    <property type="match status" value="1"/>
</dbReference>
<keyword evidence="5" id="KW-0812">Transmembrane</keyword>
<dbReference type="Pfam" id="PF12822">
    <property type="entry name" value="ECF_trnsprt"/>
    <property type="match status" value="1"/>
</dbReference>
<dbReference type="AlphaFoldDB" id="A0A2X0PDQ1"/>
<evidence type="ECO:0000313" key="9">
    <source>
        <dbReference type="EMBL" id="SPB24435.1"/>
    </source>
</evidence>
<dbReference type="Gene3D" id="1.10.1760.20">
    <property type="match status" value="1"/>
</dbReference>
<evidence type="ECO:0000256" key="2">
    <source>
        <dbReference type="ARBA" id="ARBA00005540"/>
    </source>
</evidence>
<keyword evidence="7 8" id="KW-0472">Membrane</keyword>
<dbReference type="EMBL" id="OGTV01000057">
    <property type="protein sequence ID" value="SPB24435.1"/>
    <property type="molecule type" value="Genomic_DNA"/>
</dbReference>
<evidence type="ECO:0000256" key="7">
    <source>
        <dbReference type="ARBA" id="ARBA00023136"/>
    </source>
</evidence>
<comment type="function">
    <text evidence="8">Probably a riboflavin-binding protein that interacts with the energy-coupling factor (ECF) ABC-transporter complex.</text>
</comment>
<evidence type="ECO:0000256" key="4">
    <source>
        <dbReference type="ARBA" id="ARBA00022475"/>
    </source>
</evidence>
<gene>
    <name evidence="9" type="primary">ribU</name>
    <name evidence="9" type="ORF">BDKNPLJD_01112</name>
</gene>
<evidence type="ECO:0000256" key="8">
    <source>
        <dbReference type="PIRNR" id="PIRNR037778"/>
    </source>
</evidence>
<comment type="subcellular location">
    <subcellularLocation>
        <location evidence="1">Cell membrane</location>
        <topology evidence="1">Multi-pass membrane protein</topology>
    </subcellularLocation>
</comment>
<proteinExistence type="inferred from homology"/>
<sequence length="240" mass="26536">MDLFCKKESKFMNKSKANATGLANIIAYALIGCIAFVVMKFEFSIIPGVVFLKFDFSDVIITIGMFIFGAVPGIIIALIRMILSLIFAGFALPSVVGEVAAFLASISFALPFYFFSKNITVENRKTKMGLIKPIFGLIIGIIAMTCVISLTNAFILTPLYAITSVPNLPAINSYGALYHFTEKVYLGQLLHLPSMQAYIFTIIVPFNLLKGVINSVVVYLLFEATIKTIKPFVRKRFNLK</sequence>
<dbReference type="GO" id="GO:0005886">
    <property type="term" value="C:plasma membrane"/>
    <property type="evidence" value="ECO:0007669"/>
    <property type="project" value="UniProtKB-SubCell"/>
</dbReference>
<protein>
    <recommendedName>
        <fullName evidence="8">Riboflavin transporter</fullName>
    </recommendedName>
</protein>
<evidence type="ECO:0000256" key="6">
    <source>
        <dbReference type="ARBA" id="ARBA00022989"/>
    </source>
</evidence>
<evidence type="ECO:0000256" key="1">
    <source>
        <dbReference type="ARBA" id="ARBA00004651"/>
    </source>
</evidence>
<reference evidence="9" key="1">
    <citation type="submission" date="2018-01" db="EMBL/GenBank/DDBJ databases">
        <authorList>
            <person name="Gaut B.S."/>
            <person name="Morton B.R."/>
            <person name="Clegg M.T."/>
            <person name="Duvall M.R."/>
        </authorList>
    </citation>
    <scope>NUCLEOTIDE SEQUENCE</scope>
    <source>
        <strain evidence="9">Lactobacillus helveticus</strain>
    </source>
</reference>
<dbReference type="PANTHER" id="PTHR38438">
    <property type="entry name" value="RIBOFLAVIN TRANSPORTER RIBU"/>
    <property type="match status" value="1"/>
</dbReference>